<feature type="chain" id="PRO_5019327662" evidence="2">
    <location>
        <begin position="24"/>
        <end position="285"/>
    </location>
</feature>
<gene>
    <name evidence="3" type="ORF">EOD73_15285</name>
</gene>
<feature type="compositionally biased region" description="Low complexity" evidence="1">
    <location>
        <begin position="266"/>
        <end position="276"/>
    </location>
</feature>
<dbReference type="Proteomes" id="UP000288587">
    <property type="component" value="Unassembled WGS sequence"/>
</dbReference>
<keyword evidence="4" id="KW-1185">Reference proteome</keyword>
<evidence type="ECO:0000256" key="1">
    <source>
        <dbReference type="SAM" id="MobiDB-lite"/>
    </source>
</evidence>
<evidence type="ECO:0000313" key="4">
    <source>
        <dbReference type="Proteomes" id="UP000288587"/>
    </source>
</evidence>
<sequence>MGAWRIGIGAALLALGMAGPASAQSPSAFRQQLHGWSKDAEALLDAQPRRGPLRTALRDWLTSQADSLSAVPSGLVGPAQPVKMRASAAFVLDRANEFQADLKPAEFESLMALAERMADHCHAAYGATQNPCTNADYWTLKGLIAVARARQPGAKPAEQLAPVMGWLRASFTPAPGSWQRAEDMPAEVCTYWWRSLRVQLNPELFPLGEPASDRAFFEAYLALVPPVLAACQSELPKHHRALTQWAEAVEATSVALARDPAADAAPLRQAAAAAQRARNDPENEP</sequence>
<accession>A0A437LC00</accession>
<dbReference type="EMBL" id="SACM01000005">
    <property type="protein sequence ID" value="RVT82928.1"/>
    <property type="molecule type" value="Genomic_DNA"/>
</dbReference>
<reference evidence="3 4" key="1">
    <citation type="submission" date="2019-01" db="EMBL/GenBank/DDBJ databases">
        <authorList>
            <person name="Chen W.-M."/>
        </authorList>
    </citation>
    <scope>NUCLEOTIDE SEQUENCE [LARGE SCALE GENOMIC DNA]</scope>
    <source>
        <strain evidence="3 4">CCP-18</strain>
    </source>
</reference>
<feature type="region of interest" description="Disordered" evidence="1">
    <location>
        <begin position="266"/>
        <end position="285"/>
    </location>
</feature>
<feature type="signal peptide" evidence="2">
    <location>
        <begin position="1"/>
        <end position="23"/>
    </location>
</feature>
<dbReference type="RefSeq" id="WP_127683909.1">
    <property type="nucleotide sequence ID" value="NZ_SACM01000005.1"/>
</dbReference>
<name>A0A437LC00_9BURK</name>
<organism evidence="3 4">
    <name type="scientific">Inhella crocodyli</name>
    <dbReference type="NCBI Taxonomy" id="2499851"/>
    <lineage>
        <taxon>Bacteria</taxon>
        <taxon>Pseudomonadati</taxon>
        <taxon>Pseudomonadota</taxon>
        <taxon>Betaproteobacteria</taxon>
        <taxon>Burkholderiales</taxon>
        <taxon>Sphaerotilaceae</taxon>
        <taxon>Inhella</taxon>
    </lineage>
</organism>
<dbReference type="AlphaFoldDB" id="A0A437LC00"/>
<evidence type="ECO:0000256" key="2">
    <source>
        <dbReference type="SAM" id="SignalP"/>
    </source>
</evidence>
<evidence type="ECO:0000313" key="3">
    <source>
        <dbReference type="EMBL" id="RVT82928.1"/>
    </source>
</evidence>
<comment type="caution">
    <text evidence="3">The sequence shown here is derived from an EMBL/GenBank/DDBJ whole genome shotgun (WGS) entry which is preliminary data.</text>
</comment>
<keyword evidence="2" id="KW-0732">Signal</keyword>
<proteinExistence type="predicted"/>
<protein>
    <submittedName>
        <fullName evidence="3">Uncharacterized protein</fullName>
    </submittedName>
</protein>